<dbReference type="AlphaFoldDB" id="A0AAV3XTZ6"/>
<feature type="region of interest" description="Disordered" evidence="1">
    <location>
        <begin position="31"/>
        <end position="84"/>
    </location>
</feature>
<gene>
    <name evidence="2" type="ORF">MiSe_94480</name>
</gene>
<evidence type="ECO:0000313" key="2">
    <source>
        <dbReference type="EMBL" id="GET44617.1"/>
    </source>
</evidence>
<proteinExistence type="predicted"/>
<organism evidence="2 3">
    <name type="scientific">Microseira wollei NIES-4236</name>
    <dbReference type="NCBI Taxonomy" id="2530354"/>
    <lineage>
        <taxon>Bacteria</taxon>
        <taxon>Bacillati</taxon>
        <taxon>Cyanobacteriota</taxon>
        <taxon>Cyanophyceae</taxon>
        <taxon>Oscillatoriophycideae</taxon>
        <taxon>Aerosakkonematales</taxon>
        <taxon>Aerosakkonemataceae</taxon>
        <taxon>Microseira</taxon>
    </lineage>
</organism>
<comment type="caution">
    <text evidence="2">The sequence shown here is derived from an EMBL/GenBank/DDBJ whole genome shotgun (WGS) entry which is preliminary data.</text>
</comment>
<protein>
    <submittedName>
        <fullName evidence="2">Uncharacterized protein</fullName>
    </submittedName>
</protein>
<keyword evidence="3" id="KW-1185">Reference proteome</keyword>
<sequence>MANGLRRLTAQAKRQGYGVGNFVVDQLAPPVNPVDSNTLKVPNHGVWERNNPTNALGEVDTQEGNQPKGLGKKQTPFGNKRIRW</sequence>
<dbReference type="Proteomes" id="UP001050975">
    <property type="component" value="Unassembled WGS sequence"/>
</dbReference>
<dbReference type="EMBL" id="BLAY01000453">
    <property type="protein sequence ID" value="GET44617.1"/>
    <property type="molecule type" value="Genomic_DNA"/>
</dbReference>
<evidence type="ECO:0000256" key="1">
    <source>
        <dbReference type="SAM" id="MobiDB-lite"/>
    </source>
</evidence>
<dbReference type="RefSeq" id="WP_226594852.1">
    <property type="nucleotide sequence ID" value="NZ_BLAY01000453.1"/>
</dbReference>
<reference evidence="2" key="1">
    <citation type="submission" date="2019-10" db="EMBL/GenBank/DDBJ databases">
        <title>Draft genome sequece of Microseira wollei NIES-4236.</title>
        <authorList>
            <person name="Yamaguchi H."/>
            <person name="Suzuki S."/>
            <person name="Kawachi M."/>
        </authorList>
    </citation>
    <scope>NUCLEOTIDE SEQUENCE</scope>
    <source>
        <strain evidence="2">NIES-4236</strain>
    </source>
</reference>
<accession>A0AAV3XTZ6</accession>
<name>A0AAV3XTZ6_9CYAN</name>
<evidence type="ECO:0000313" key="3">
    <source>
        <dbReference type="Proteomes" id="UP001050975"/>
    </source>
</evidence>